<dbReference type="FunCoup" id="A0A3P8XX04">
    <property type="interactions" value="15"/>
</dbReference>
<dbReference type="SMART" id="SM00271">
    <property type="entry name" value="DnaJ"/>
    <property type="match status" value="1"/>
</dbReference>
<dbReference type="PRINTS" id="PR00625">
    <property type="entry name" value="JDOMAIN"/>
</dbReference>
<evidence type="ECO:0000313" key="4">
    <source>
        <dbReference type="Ensembl" id="ENSELUP00000008988.2"/>
    </source>
</evidence>
<feature type="compositionally biased region" description="Low complexity" evidence="1">
    <location>
        <begin position="78"/>
        <end position="99"/>
    </location>
</feature>
<dbReference type="InterPro" id="IPR053025">
    <property type="entry name" value="Mito_ATP_Synthase-Asso"/>
</dbReference>
<dbReference type="InterPro" id="IPR036869">
    <property type="entry name" value="J_dom_sf"/>
</dbReference>
<dbReference type="PANTHER" id="PTHR44873">
    <property type="entry name" value="DNAJ HOMOLOG SUBFAMILY C MEMBER 30, MITOCHONDRIAL"/>
    <property type="match status" value="1"/>
</dbReference>
<dbReference type="STRING" id="8010.ENSELUP00000008988"/>
<feature type="domain" description="J" evidence="3">
    <location>
        <begin position="1"/>
        <end position="64"/>
    </location>
</feature>
<dbReference type="PANTHER" id="PTHR44873:SF1">
    <property type="entry name" value="DNAJ HOMOLOG SUBFAMILY C MEMBER 30, MITOCHONDRIAL"/>
    <property type="match status" value="1"/>
</dbReference>
<dbReference type="GeneTree" id="ENSGT00510000048685"/>
<dbReference type="PROSITE" id="PS50076">
    <property type="entry name" value="DNAJ_2"/>
    <property type="match status" value="1"/>
</dbReference>
<dbReference type="CDD" id="cd06257">
    <property type="entry name" value="DnaJ"/>
    <property type="match status" value="1"/>
</dbReference>
<evidence type="ECO:0000256" key="1">
    <source>
        <dbReference type="SAM" id="MobiDB-lite"/>
    </source>
</evidence>
<dbReference type="OMA" id="ANRTMFD"/>
<dbReference type="Gene3D" id="1.10.287.110">
    <property type="entry name" value="DnaJ domain"/>
    <property type="match status" value="1"/>
</dbReference>
<feature type="region of interest" description="Disordered" evidence="1">
    <location>
        <begin position="67"/>
        <end position="101"/>
    </location>
</feature>
<evidence type="ECO:0000259" key="3">
    <source>
        <dbReference type="PROSITE" id="PS50076"/>
    </source>
</evidence>
<dbReference type="Proteomes" id="UP000265140">
    <property type="component" value="Chromosome 1"/>
</dbReference>
<reference evidence="4" key="3">
    <citation type="submission" date="2025-08" db="UniProtKB">
        <authorList>
            <consortium name="Ensembl"/>
        </authorList>
    </citation>
    <scope>IDENTIFICATION</scope>
</reference>
<proteinExistence type="predicted"/>
<dbReference type="AlphaFoldDB" id="A0A3P8XX04"/>
<keyword evidence="5" id="KW-1185">Reference proteome</keyword>
<evidence type="ECO:0000313" key="5">
    <source>
        <dbReference type="Proteomes" id="UP000265140"/>
    </source>
</evidence>
<keyword evidence="2" id="KW-0812">Transmembrane</keyword>
<keyword evidence="2" id="KW-0472">Membrane</keyword>
<dbReference type="Ensembl" id="ENSELUT00000004622.3">
    <property type="protein sequence ID" value="ENSELUP00000008988.2"/>
    <property type="gene ID" value="ENSELUG00000009576.3"/>
</dbReference>
<reference evidence="4" key="2">
    <citation type="submission" date="2020-02" db="EMBL/GenBank/DDBJ databases">
        <title>Esox lucius (northern pike) genome, fEsoLuc1, primary haplotype.</title>
        <authorList>
            <person name="Myers G."/>
            <person name="Karagic N."/>
            <person name="Meyer A."/>
            <person name="Pippel M."/>
            <person name="Reichard M."/>
            <person name="Winkler S."/>
            <person name="Tracey A."/>
            <person name="Sims Y."/>
            <person name="Howe K."/>
            <person name="Rhie A."/>
            <person name="Formenti G."/>
            <person name="Durbin R."/>
            <person name="Fedrigo O."/>
            <person name="Jarvis E.D."/>
        </authorList>
    </citation>
    <scope>NUCLEOTIDE SEQUENCE [LARGE SCALE GENOMIC DNA]</scope>
</reference>
<name>A0A3P8XX04_ESOLU</name>
<dbReference type="InParanoid" id="A0A3P8XX04"/>
<reference evidence="5" key="1">
    <citation type="journal article" date="2014" name="PLoS ONE">
        <title>The genome and linkage map of the northern pike (Esox lucius): conserved synteny revealed between the salmonid sister group and the Neoteleostei.</title>
        <authorList>
            <person name="Rondeau E.B."/>
            <person name="Minkley D.R."/>
            <person name="Leong J.S."/>
            <person name="Messmer A.M."/>
            <person name="Jantzen J.R."/>
            <person name="von Schalburg K.R."/>
            <person name="Lemon C."/>
            <person name="Bird N.H."/>
            <person name="Koop B.F."/>
        </authorList>
    </citation>
    <scope>NUCLEOTIDE SEQUENCE</scope>
</reference>
<organism evidence="4 5">
    <name type="scientific">Esox lucius</name>
    <name type="common">Northern pike</name>
    <dbReference type="NCBI Taxonomy" id="8010"/>
    <lineage>
        <taxon>Eukaryota</taxon>
        <taxon>Metazoa</taxon>
        <taxon>Chordata</taxon>
        <taxon>Craniata</taxon>
        <taxon>Vertebrata</taxon>
        <taxon>Euteleostomi</taxon>
        <taxon>Actinopterygii</taxon>
        <taxon>Neopterygii</taxon>
        <taxon>Teleostei</taxon>
        <taxon>Protacanthopterygii</taxon>
        <taxon>Esociformes</taxon>
        <taxon>Esocidae</taxon>
        <taxon>Esox</taxon>
    </lineage>
</organism>
<keyword evidence="2" id="KW-1133">Transmembrane helix</keyword>
<dbReference type="InterPro" id="IPR001623">
    <property type="entry name" value="DnaJ_domain"/>
</dbReference>
<dbReference type="Bgee" id="ENSELUG00000009576">
    <property type="expression patterns" value="Expressed in muscle tissue and 14 other cell types or tissues"/>
</dbReference>
<feature type="transmembrane region" description="Helical" evidence="2">
    <location>
        <begin position="152"/>
        <end position="171"/>
    </location>
</feature>
<evidence type="ECO:0000256" key="2">
    <source>
        <dbReference type="SAM" id="Phobius"/>
    </source>
</evidence>
<reference evidence="4" key="4">
    <citation type="submission" date="2025-09" db="UniProtKB">
        <authorList>
            <consortium name="Ensembl"/>
        </authorList>
    </citation>
    <scope>IDENTIFICATION</scope>
</reference>
<dbReference type="SUPFAM" id="SSF46565">
    <property type="entry name" value="Chaperone J-domain"/>
    <property type="match status" value="1"/>
</dbReference>
<dbReference type="Pfam" id="PF00226">
    <property type="entry name" value="DnaJ"/>
    <property type="match status" value="1"/>
</dbReference>
<sequence length="174" mass="19871">MMCWNMSPNATQSQIKTAYYKQSFIYHPDKNAGSEEATVRFSEISEAYSVLGSIPLRRKYDHGILSGSDIRGGGGAPGREAGTRASGPQQHQQQQRSRQFSNIGGKTMFDFDAFYRAHYGEQLQREKELRARKGRYQQKQQQAYKQWKLGKMMEVTVVVLLAFGSVIFFNIRKS</sequence>
<accession>A0A3P8XX04</accession>
<protein>
    <recommendedName>
        <fullName evidence="3">J domain-containing protein</fullName>
    </recommendedName>
</protein>